<feature type="transmembrane region" description="Helical" evidence="9">
    <location>
        <begin position="12"/>
        <end position="32"/>
    </location>
</feature>
<feature type="domain" description="ABC transmembrane type-1" evidence="10">
    <location>
        <begin position="219"/>
        <end position="412"/>
    </location>
</feature>
<keyword evidence="4" id="KW-1003">Cell membrane</keyword>
<feature type="transmembrane region" description="Helical" evidence="9">
    <location>
        <begin position="218"/>
        <end position="242"/>
    </location>
</feature>
<dbReference type="InterPro" id="IPR050901">
    <property type="entry name" value="BP-dep_ABC_trans_perm"/>
</dbReference>
<dbReference type="Pfam" id="PF00528">
    <property type="entry name" value="BPD_transp_1"/>
    <property type="match status" value="1"/>
</dbReference>
<evidence type="ECO:0000256" key="2">
    <source>
        <dbReference type="ARBA" id="ARBA00009047"/>
    </source>
</evidence>
<feature type="transmembrane region" description="Helical" evidence="9">
    <location>
        <begin position="254"/>
        <end position="278"/>
    </location>
</feature>
<evidence type="ECO:0000256" key="6">
    <source>
        <dbReference type="ARBA" id="ARBA00022692"/>
    </source>
</evidence>
<keyword evidence="6 9" id="KW-0812">Transmembrane</keyword>
<gene>
    <name evidence="11" type="ORF">EDD66_106112</name>
</gene>
<dbReference type="Proteomes" id="UP000273083">
    <property type="component" value="Unassembled WGS sequence"/>
</dbReference>
<evidence type="ECO:0000256" key="5">
    <source>
        <dbReference type="ARBA" id="ARBA00022597"/>
    </source>
</evidence>
<evidence type="ECO:0000256" key="1">
    <source>
        <dbReference type="ARBA" id="ARBA00004651"/>
    </source>
</evidence>
<dbReference type="InterPro" id="IPR000515">
    <property type="entry name" value="MetI-like"/>
</dbReference>
<dbReference type="AlphaFoldDB" id="A0A3N1XL28"/>
<feature type="transmembrane region" description="Helical" evidence="9">
    <location>
        <begin position="160"/>
        <end position="182"/>
    </location>
</feature>
<dbReference type="GO" id="GO:0015423">
    <property type="term" value="F:ABC-type maltose transporter activity"/>
    <property type="evidence" value="ECO:0007669"/>
    <property type="project" value="TreeGrafter"/>
</dbReference>
<keyword evidence="5" id="KW-0762">Sugar transport</keyword>
<evidence type="ECO:0000256" key="8">
    <source>
        <dbReference type="ARBA" id="ARBA00023136"/>
    </source>
</evidence>
<evidence type="ECO:0000256" key="7">
    <source>
        <dbReference type="ARBA" id="ARBA00022989"/>
    </source>
</evidence>
<dbReference type="RefSeq" id="WP_330511106.1">
    <property type="nucleotide sequence ID" value="NZ_RJVG01000006.1"/>
</dbReference>
<dbReference type="PROSITE" id="PS50928">
    <property type="entry name" value="ABC_TM1"/>
    <property type="match status" value="1"/>
</dbReference>
<keyword evidence="7 9" id="KW-1133">Transmembrane helix</keyword>
<dbReference type="PANTHER" id="PTHR32243:SF50">
    <property type="entry name" value="MALTOSE_MALTODEXTRIN TRANSPORT SYSTEM PERMEASE PROTEIN MALG"/>
    <property type="match status" value="1"/>
</dbReference>
<comment type="caution">
    <text evidence="11">The sequence shown here is derived from an EMBL/GenBank/DDBJ whole genome shotgun (WGS) entry which is preliminary data.</text>
</comment>
<evidence type="ECO:0000313" key="12">
    <source>
        <dbReference type="Proteomes" id="UP000273083"/>
    </source>
</evidence>
<feature type="transmembrane region" description="Helical" evidence="9">
    <location>
        <begin position="92"/>
        <end position="114"/>
    </location>
</feature>
<organism evidence="11 12">
    <name type="scientific">Mobilisporobacter senegalensis</name>
    <dbReference type="NCBI Taxonomy" id="1329262"/>
    <lineage>
        <taxon>Bacteria</taxon>
        <taxon>Bacillati</taxon>
        <taxon>Bacillota</taxon>
        <taxon>Clostridia</taxon>
        <taxon>Lachnospirales</taxon>
        <taxon>Lachnospiraceae</taxon>
        <taxon>Mobilisporobacter</taxon>
    </lineage>
</organism>
<dbReference type="CDD" id="cd06261">
    <property type="entry name" value="TM_PBP2"/>
    <property type="match status" value="1"/>
</dbReference>
<feature type="transmembrane region" description="Helical" evidence="9">
    <location>
        <begin position="342"/>
        <end position="365"/>
    </location>
</feature>
<sequence length="426" mass="48004">MKNQIIGLNIKSLRKIPILGLLLMISFFFPYIEIKSEGIRIAGYRLFLETMNRLNDGGNYIVFIYAVILGIFILSVILSSIFVIVKPGKKSVILSICTYIFNFTGAILILFTITKTINGSGLLSIKFLISYLSSGYWIFLFGSLIGLILSLRAAKMNPGYIILVIMGIIWVFPIAWIIMISFRLESGSYTSYFWPKEFTFKNYLVLLTDSSKFPYLKWFGNTLFVSVFSCALTTFIVLSTAFTLSRIRFSGRKLFMNIVLILGMFPGFMSMIAVYYILKGMNLTQSLIALILVYSSGAAMGYYIAKGFFDTIPKALDEAACIDGATKWQVFTRITIPISKPIIIYTVLTSFMSPWADFIFARVIMGDDYEHYTVALGLFTMLSRENIDTWYTRFAAGAVLISIPIAILFITLQKYYVEGLSGSVKG</sequence>
<comment type="subcellular location">
    <subcellularLocation>
        <location evidence="1 9">Cell membrane</location>
        <topology evidence="1 9">Multi-pass membrane protein</topology>
    </subcellularLocation>
</comment>
<evidence type="ECO:0000256" key="3">
    <source>
        <dbReference type="ARBA" id="ARBA00022448"/>
    </source>
</evidence>
<name>A0A3N1XL28_9FIRM</name>
<dbReference type="Gene3D" id="1.10.3720.10">
    <property type="entry name" value="MetI-like"/>
    <property type="match status" value="1"/>
</dbReference>
<feature type="transmembrane region" description="Helical" evidence="9">
    <location>
        <begin position="284"/>
        <end position="305"/>
    </location>
</feature>
<feature type="transmembrane region" description="Helical" evidence="9">
    <location>
        <begin position="60"/>
        <end position="85"/>
    </location>
</feature>
<protein>
    <submittedName>
        <fullName evidence="11">Arabinogalactan oligomer/maltooligosaccharide transport system permease protein</fullName>
    </submittedName>
</protein>
<proteinExistence type="inferred from homology"/>
<keyword evidence="3 9" id="KW-0813">Transport</keyword>
<dbReference type="EMBL" id="RJVG01000006">
    <property type="protein sequence ID" value="ROR27415.1"/>
    <property type="molecule type" value="Genomic_DNA"/>
</dbReference>
<evidence type="ECO:0000259" key="10">
    <source>
        <dbReference type="PROSITE" id="PS50928"/>
    </source>
</evidence>
<keyword evidence="8 9" id="KW-0472">Membrane</keyword>
<evidence type="ECO:0000256" key="4">
    <source>
        <dbReference type="ARBA" id="ARBA00022475"/>
    </source>
</evidence>
<feature type="transmembrane region" description="Helical" evidence="9">
    <location>
        <begin position="134"/>
        <end position="153"/>
    </location>
</feature>
<dbReference type="GO" id="GO:0042956">
    <property type="term" value="P:maltodextrin transmembrane transport"/>
    <property type="evidence" value="ECO:0007669"/>
    <property type="project" value="TreeGrafter"/>
</dbReference>
<feature type="transmembrane region" description="Helical" evidence="9">
    <location>
        <begin position="390"/>
        <end position="412"/>
    </location>
</feature>
<dbReference type="GO" id="GO:0005886">
    <property type="term" value="C:plasma membrane"/>
    <property type="evidence" value="ECO:0007669"/>
    <property type="project" value="UniProtKB-SubCell"/>
</dbReference>
<comment type="similarity">
    <text evidence="2">Belongs to the binding-protein-dependent transport system permease family. MalFG subfamily.</text>
</comment>
<dbReference type="InterPro" id="IPR035906">
    <property type="entry name" value="MetI-like_sf"/>
</dbReference>
<reference evidence="11 12" key="1">
    <citation type="submission" date="2018-11" db="EMBL/GenBank/DDBJ databases">
        <title>Genomic Encyclopedia of Type Strains, Phase IV (KMG-IV): sequencing the most valuable type-strain genomes for metagenomic binning, comparative biology and taxonomic classification.</title>
        <authorList>
            <person name="Goeker M."/>
        </authorList>
    </citation>
    <scope>NUCLEOTIDE SEQUENCE [LARGE SCALE GENOMIC DNA]</scope>
    <source>
        <strain evidence="11 12">DSM 26537</strain>
    </source>
</reference>
<dbReference type="SUPFAM" id="SSF161098">
    <property type="entry name" value="MetI-like"/>
    <property type="match status" value="1"/>
</dbReference>
<dbReference type="PANTHER" id="PTHR32243">
    <property type="entry name" value="MALTOSE TRANSPORT SYSTEM PERMEASE-RELATED"/>
    <property type="match status" value="1"/>
</dbReference>
<evidence type="ECO:0000313" key="11">
    <source>
        <dbReference type="EMBL" id="ROR27415.1"/>
    </source>
</evidence>
<keyword evidence="12" id="KW-1185">Reference proteome</keyword>
<evidence type="ECO:0000256" key="9">
    <source>
        <dbReference type="RuleBase" id="RU363032"/>
    </source>
</evidence>
<accession>A0A3N1XL28</accession>